<dbReference type="Proteomes" id="UP000237347">
    <property type="component" value="Unassembled WGS sequence"/>
</dbReference>
<protein>
    <submittedName>
        <fullName evidence="1">Uncharacterized protein</fullName>
    </submittedName>
</protein>
<reference evidence="1 2" key="1">
    <citation type="journal article" date="2018" name="Sci. Data">
        <title>The draft genome sequence of cork oak.</title>
        <authorList>
            <person name="Ramos A.M."/>
            <person name="Usie A."/>
            <person name="Barbosa P."/>
            <person name="Barros P.M."/>
            <person name="Capote T."/>
            <person name="Chaves I."/>
            <person name="Simoes F."/>
            <person name="Abreu I."/>
            <person name="Carrasquinho I."/>
            <person name="Faro C."/>
            <person name="Guimaraes J.B."/>
            <person name="Mendonca D."/>
            <person name="Nobrega F."/>
            <person name="Rodrigues L."/>
            <person name="Saibo N.J.M."/>
            <person name="Varela M.C."/>
            <person name="Egas C."/>
            <person name="Matos J."/>
            <person name="Miguel C.M."/>
            <person name="Oliveira M.M."/>
            <person name="Ricardo C.P."/>
            <person name="Goncalves S."/>
        </authorList>
    </citation>
    <scope>NUCLEOTIDE SEQUENCE [LARGE SCALE GENOMIC DNA]</scope>
    <source>
        <strain evidence="2">cv. HL8</strain>
    </source>
</reference>
<gene>
    <name evidence="1" type="ORF">CFP56_038505</name>
</gene>
<dbReference type="EMBL" id="PKMF04000728">
    <property type="protein sequence ID" value="KAK7820740.1"/>
    <property type="molecule type" value="Genomic_DNA"/>
</dbReference>
<sequence>MLLIHATMDDTTLDSFNYLDDNLDTHFLKQLVPDLDQEERLVTRVCYKSRSSFAYWKLRSELTRACQIKMDNPSLPAAIMGAGSLSGEAFSFVSLTQ</sequence>
<evidence type="ECO:0000313" key="2">
    <source>
        <dbReference type="Proteomes" id="UP000237347"/>
    </source>
</evidence>
<organism evidence="1 2">
    <name type="scientific">Quercus suber</name>
    <name type="common">Cork oak</name>
    <dbReference type="NCBI Taxonomy" id="58331"/>
    <lineage>
        <taxon>Eukaryota</taxon>
        <taxon>Viridiplantae</taxon>
        <taxon>Streptophyta</taxon>
        <taxon>Embryophyta</taxon>
        <taxon>Tracheophyta</taxon>
        <taxon>Spermatophyta</taxon>
        <taxon>Magnoliopsida</taxon>
        <taxon>eudicotyledons</taxon>
        <taxon>Gunneridae</taxon>
        <taxon>Pentapetalae</taxon>
        <taxon>rosids</taxon>
        <taxon>fabids</taxon>
        <taxon>Fagales</taxon>
        <taxon>Fagaceae</taxon>
        <taxon>Quercus</taxon>
    </lineage>
</organism>
<accession>A0AAW0J1Z5</accession>
<comment type="caution">
    <text evidence="1">The sequence shown here is derived from an EMBL/GenBank/DDBJ whole genome shotgun (WGS) entry which is preliminary data.</text>
</comment>
<dbReference type="AlphaFoldDB" id="A0AAW0J1Z5"/>
<evidence type="ECO:0000313" key="1">
    <source>
        <dbReference type="EMBL" id="KAK7820740.1"/>
    </source>
</evidence>
<name>A0AAW0J1Z5_QUESU</name>
<proteinExistence type="predicted"/>
<keyword evidence="2" id="KW-1185">Reference proteome</keyword>